<feature type="region of interest" description="Disordered" evidence="1">
    <location>
        <begin position="77"/>
        <end position="99"/>
    </location>
</feature>
<dbReference type="PROSITE" id="PS51257">
    <property type="entry name" value="PROKAR_LIPOPROTEIN"/>
    <property type="match status" value="1"/>
</dbReference>
<evidence type="ECO:0000313" key="2">
    <source>
        <dbReference type="EMBL" id="CAH2226003.1"/>
    </source>
</evidence>
<dbReference type="AlphaFoldDB" id="A0AAD1R8C3"/>
<protein>
    <submittedName>
        <fullName evidence="2">Uncharacterized protein</fullName>
    </submittedName>
</protein>
<keyword evidence="3" id="KW-1185">Reference proteome</keyword>
<feature type="region of interest" description="Disordered" evidence="1">
    <location>
        <begin position="37"/>
        <end position="60"/>
    </location>
</feature>
<dbReference type="EMBL" id="OW240912">
    <property type="protein sequence ID" value="CAH2226003.1"/>
    <property type="molecule type" value="Genomic_DNA"/>
</dbReference>
<gene>
    <name evidence="2" type="ORF">PECUL_23A061382</name>
</gene>
<accession>A0AAD1R8C3</accession>
<sequence length="99" mass="10994">MSHKPLNLQTHHLLFPSSPSYLSFIFFLACAPHPPTPQVPPSLSQIPRPPSTHLRPSPTASWVKTKGGWPLLVHPFKPIESANTTPTTTPTTHQHHKTQ</sequence>
<dbReference type="Proteomes" id="UP001295444">
    <property type="component" value="Chromosome 01"/>
</dbReference>
<proteinExistence type="predicted"/>
<evidence type="ECO:0000313" key="3">
    <source>
        <dbReference type="Proteomes" id="UP001295444"/>
    </source>
</evidence>
<organism evidence="2 3">
    <name type="scientific">Pelobates cultripes</name>
    <name type="common">Western spadefoot toad</name>
    <dbReference type="NCBI Taxonomy" id="61616"/>
    <lineage>
        <taxon>Eukaryota</taxon>
        <taxon>Metazoa</taxon>
        <taxon>Chordata</taxon>
        <taxon>Craniata</taxon>
        <taxon>Vertebrata</taxon>
        <taxon>Euteleostomi</taxon>
        <taxon>Amphibia</taxon>
        <taxon>Batrachia</taxon>
        <taxon>Anura</taxon>
        <taxon>Pelobatoidea</taxon>
        <taxon>Pelobatidae</taxon>
        <taxon>Pelobates</taxon>
    </lineage>
</organism>
<name>A0AAD1R8C3_PELCU</name>
<reference evidence="2" key="1">
    <citation type="submission" date="2022-03" db="EMBL/GenBank/DDBJ databases">
        <authorList>
            <person name="Alioto T."/>
            <person name="Alioto T."/>
            <person name="Gomez Garrido J."/>
        </authorList>
    </citation>
    <scope>NUCLEOTIDE SEQUENCE</scope>
</reference>
<evidence type="ECO:0000256" key="1">
    <source>
        <dbReference type="SAM" id="MobiDB-lite"/>
    </source>
</evidence>